<dbReference type="AlphaFoldDB" id="A0A1H0SPB6"/>
<protein>
    <submittedName>
        <fullName evidence="1">Uncharacterized protein</fullName>
    </submittedName>
</protein>
<sequence length="98" mass="10465">MLGKVAQQPPSLVRLQRSGAVTTLVRGENGEMLTGNVRADDGTVYYNLNSPTAARAGVWKLPPDNPYVSPRCPVPHSSMDWPCTRTAEPCTSPTASPA</sequence>
<dbReference type="Proteomes" id="UP000199691">
    <property type="component" value="Unassembled WGS sequence"/>
</dbReference>
<dbReference type="EMBL" id="FNIX01000008">
    <property type="protein sequence ID" value="SDP43604.1"/>
    <property type="molecule type" value="Genomic_DNA"/>
</dbReference>
<gene>
    <name evidence="1" type="ORF">SAMN05421507_108188</name>
</gene>
<name>A0A1H0SPB6_9PSEU</name>
<keyword evidence="2" id="KW-1185">Reference proteome</keyword>
<dbReference type="STRING" id="641025.SAMN05421507_108188"/>
<reference evidence="2" key="1">
    <citation type="submission" date="2016-10" db="EMBL/GenBank/DDBJ databases">
        <authorList>
            <person name="Varghese N."/>
            <person name="Submissions S."/>
        </authorList>
    </citation>
    <scope>NUCLEOTIDE SEQUENCE [LARGE SCALE GENOMIC DNA]</scope>
    <source>
        <strain evidence="2">CGMCC 4.6609</strain>
    </source>
</reference>
<proteinExistence type="predicted"/>
<accession>A0A1H0SPB6</accession>
<evidence type="ECO:0000313" key="2">
    <source>
        <dbReference type="Proteomes" id="UP000199691"/>
    </source>
</evidence>
<organism evidence="1 2">
    <name type="scientific">Lentzea jiangxiensis</name>
    <dbReference type="NCBI Taxonomy" id="641025"/>
    <lineage>
        <taxon>Bacteria</taxon>
        <taxon>Bacillati</taxon>
        <taxon>Actinomycetota</taxon>
        <taxon>Actinomycetes</taxon>
        <taxon>Pseudonocardiales</taxon>
        <taxon>Pseudonocardiaceae</taxon>
        <taxon>Lentzea</taxon>
    </lineage>
</organism>
<evidence type="ECO:0000313" key="1">
    <source>
        <dbReference type="EMBL" id="SDP43604.1"/>
    </source>
</evidence>